<reference evidence="2" key="1">
    <citation type="submission" date="2022-10" db="EMBL/GenBank/DDBJ databases">
        <title>Chryseobacterium sp. nov., a novel bacterial species.</title>
        <authorList>
            <person name="Cao Y."/>
        </authorList>
    </citation>
    <scope>NUCLEOTIDE SEQUENCE</scope>
    <source>
        <strain evidence="2">KC 927</strain>
    </source>
</reference>
<dbReference type="Pfam" id="PF00089">
    <property type="entry name" value="Trypsin"/>
    <property type="match status" value="1"/>
</dbReference>
<evidence type="ECO:0000313" key="3">
    <source>
        <dbReference type="Proteomes" id="UP001070176"/>
    </source>
</evidence>
<organism evidence="2 3">
    <name type="scientific">Chryseobacterium luquanense</name>
    <dbReference type="NCBI Taxonomy" id="2983766"/>
    <lineage>
        <taxon>Bacteria</taxon>
        <taxon>Pseudomonadati</taxon>
        <taxon>Bacteroidota</taxon>
        <taxon>Flavobacteriia</taxon>
        <taxon>Flavobacteriales</taxon>
        <taxon>Weeksellaceae</taxon>
        <taxon>Chryseobacterium group</taxon>
        <taxon>Chryseobacterium</taxon>
    </lineage>
</organism>
<name>A0ABT3Y1Y6_9FLAO</name>
<dbReference type="InterPro" id="IPR043504">
    <property type="entry name" value="Peptidase_S1_PA_chymotrypsin"/>
</dbReference>
<dbReference type="Proteomes" id="UP001070176">
    <property type="component" value="Unassembled WGS sequence"/>
</dbReference>
<evidence type="ECO:0000313" key="2">
    <source>
        <dbReference type="EMBL" id="MCX8532164.1"/>
    </source>
</evidence>
<sequence length="368" mass="41999">MTDTILTQLCVRITIVIDGKNESHGSGVILKFKENYYVITAFHCIYGNEKQFQNVKLSEIKIEEQKAFNTPFSEVEIQEIVAKSEVDDWVLLKLKNIDTRRIFPNVSICDEFKFDTPVAFTGFQNINKNQSRSYKGRVLNEVSGREFRITLTHKDTFKAGSDDAKGLSGSGAFIIMDDKLFLIGILKSVLGDDASNDDIKCCSLTEIAQCIGLEVSTVIMDQSLDYWGSNRFNEIGIIDNRDLGEKIKAVNTDFSNLQIKILCQQLALGKSELMGISERDLSAIKYRIFEECQEELQIFLEENDSSILSDEQIKNLIERYTDRGVEILDIKSKKYKYPILDTQLIKRIVLDLINECYLSFDKEGVYDE</sequence>
<comment type="caution">
    <text evidence="2">The sequence shown here is derived from an EMBL/GenBank/DDBJ whole genome shotgun (WGS) entry which is preliminary data.</text>
</comment>
<protein>
    <submittedName>
        <fullName evidence="2">Trypsin-like serine protease</fullName>
        <ecNumber evidence="2">3.4.21.-</ecNumber>
    </submittedName>
</protein>
<feature type="domain" description="Peptidase S1" evidence="1">
    <location>
        <begin position="34"/>
        <end position="191"/>
    </location>
</feature>
<dbReference type="EMBL" id="JAOVZV010000005">
    <property type="protein sequence ID" value="MCX8532164.1"/>
    <property type="molecule type" value="Genomic_DNA"/>
</dbReference>
<keyword evidence="2" id="KW-0378">Hydrolase</keyword>
<keyword evidence="3" id="KW-1185">Reference proteome</keyword>
<proteinExistence type="predicted"/>
<evidence type="ECO:0000259" key="1">
    <source>
        <dbReference type="Pfam" id="PF00089"/>
    </source>
</evidence>
<dbReference type="Gene3D" id="2.40.10.10">
    <property type="entry name" value="Trypsin-like serine proteases"/>
    <property type="match status" value="2"/>
</dbReference>
<dbReference type="RefSeq" id="WP_267280751.1">
    <property type="nucleotide sequence ID" value="NZ_JAOVZV010000005.1"/>
</dbReference>
<dbReference type="InterPro" id="IPR009003">
    <property type="entry name" value="Peptidase_S1_PA"/>
</dbReference>
<gene>
    <name evidence="2" type="ORF">OEA66_07350</name>
</gene>
<dbReference type="EC" id="3.4.21.-" evidence="2"/>
<dbReference type="GO" id="GO:0016787">
    <property type="term" value="F:hydrolase activity"/>
    <property type="evidence" value="ECO:0007669"/>
    <property type="project" value="UniProtKB-KW"/>
</dbReference>
<dbReference type="SUPFAM" id="SSF50494">
    <property type="entry name" value="Trypsin-like serine proteases"/>
    <property type="match status" value="1"/>
</dbReference>
<dbReference type="InterPro" id="IPR001254">
    <property type="entry name" value="Trypsin_dom"/>
</dbReference>
<accession>A0ABT3Y1Y6</accession>